<dbReference type="Gene3D" id="3.90.550.10">
    <property type="entry name" value="Spore Coat Polysaccharide Biosynthesis Protein SpsA, Chain A"/>
    <property type="match status" value="1"/>
</dbReference>
<dbReference type="InterPro" id="IPR050748">
    <property type="entry name" value="Glycosyltrans_8_dom-fam"/>
</dbReference>
<gene>
    <name evidence="4" type="ORF">SAMN05192555_10187</name>
</gene>
<dbReference type="Proteomes" id="UP000199107">
    <property type="component" value="Unassembled WGS sequence"/>
</dbReference>
<dbReference type="PANTHER" id="PTHR13778:SF47">
    <property type="entry name" value="LIPOPOLYSACCHARIDE 1,3-GALACTOSYLTRANSFERASE"/>
    <property type="match status" value="1"/>
</dbReference>
<dbReference type="InterPro" id="IPR002495">
    <property type="entry name" value="Glyco_trans_8"/>
</dbReference>
<proteinExistence type="predicted"/>
<evidence type="ECO:0000313" key="4">
    <source>
        <dbReference type="EMBL" id="SDK74586.1"/>
    </source>
</evidence>
<dbReference type="Pfam" id="PF01501">
    <property type="entry name" value="Glyco_transf_8"/>
    <property type="match status" value="1"/>
</dbReference>
<dbReference type="CDD" id="cd04194">
    <property type="entry name" value="GT8_A4GalT_like"/>
    <property type="match status" value="1"/>
</dbReference>
<name>A0A1G9EEP8_9GAMM</name>
<dbReference type="SUPFAM" id="SSF53448">
    <property type="entry name" value="Nucleotide-diphospho-sugar transferases"/>
    <property type="match status" value="1"/>
</dbReference>
<dbReference type="InterPro" id="IPR029044">
    <property type="entry name" value="Nucleotide-diphossugar_trans"/>
</dbReference>
<keyword evidence="1" id="KW-0328">Glycosyltransferase</keyword>
<protein>
    <submittedName>
        <fullName evidence="4">Lipopolysaccharide biosynthesis protein, LPS:glycosyltransferase</fullName>
    </submittedName>
</protein>
<sequence length="302" mass="33801">MVDIVLCADEAYIPYAAVVMASAVQASATPQALRFHLLTTGISEESERRLHGMLAPSGAQLNVVPVQADFAAGLALGRFGAASLLRLMMPRFLPEGCRRAIYLDCDVMVVDDLATLWETDLEGHAVGAVMDLCGPTVAEWKHDFASYFNSGVLLVDLERWQRDEIEEQALAFLRHQQQPLDCPDQDALNDAIGDAWARLHPRWNFQPTAYPSVEKPYPHMGEFNPGLREAIASPAVIHFIGPVKPWHAMSPHPLKHLFTDCSLLTPWPIDARALHQALPLKKRLRLKAKAHKLRRRRQMSRI</sequence>
<dbReference type="EMBL" id="FNGH01000001">
    <property type="protein sequence ID" value="SDK74586.1"/>
    <property type="molecule type" value="Genomic_DNA"/>
</dbReference>
<evidence type="ECO:0000256" key="3">
    <source>
        <dbReference type="ARBA" id="ARBA00022723"/>
    </source>
</evidence>
<keyword evidence="5" id="KW-1185">Reference proteome</keyword>
<dbReference type="RefSeq" id="WP_089656475.1">
    <property type="nucleotide sequence ID" value="NZ_FNGH01000001.1"/>
</dbReference>
<keyword evidence="3" id="KW-0479">Metal-binding</keyword>
<accession>A0A1G9EEP8</accession>
<keyword evidence="2 4" id="KW-0808">Transferase</keyword>
<dbReference type="GO" id="GO:0016757">
    <property type="term" value="F:glycosyltransferase activity"/>
    <property type="evidence" value="ECO:0007669"/>
    <property type="project" value="UniProtKB-KW"/>
</dbReference>
<dbReference type="GO" id="GO:0046872">
    <property type="term" value="F:metal ion binding"/>
    <property type="evidence" value="ECO:0007669"/>
    <property type="project" value="UniProtKB-KW"/>
</dbReference>
<evidence type="ECO:0000256" key="1">
    <source>
        <dbReference type="ARBA" id="ARBA00022676"/>
    </source>
</evidence>
<organism evidence="4 5">
    <name type="scientific">Franzmannia pantelleriensis</name>
    <dbReference type="NCBI Taxonomy" id="48727"/>
    <lineage>
        <taxon>Bacteria</taxon>
        <taxon>Pseudomonadati</taxon>
        <taxon>Pseudomonadota</taxon>
        <taxon>Gammaproteobacteria</taxon>
        <taxon>Oceanospirillales</taxon>
        <taxon>Halomonadaceae</taxon>
        <taxon>Franzmannia</taxon>
    </lineage>
</organism>
<dbReference type="STRING" id="48727.SAMN05192555_10187"/>
<dbReference type="PANTHER" id="PTHR13778">
    <property type="entry name" value="GLYCOSYLTRANSFERASE 8 DOMAIN-CONTAINING PROTEIN"/>
    <property type="match status" value="1"/>
</dbReference>
<evidence type="ECO:0000256" key="2">
    <source>
        <dbReference type="ARBA" id="ARBA00022679"/>
    </source>
</evidence>
<dbReference type="AlphaFoldDB" id="A0A1G9EEP8"/>
<dbReference type="OrthoDB" id="9807549at2"/>
<evidence type="ECO:0000313" key="5">
    <source>
        <dbReference type="Proteomes" id="UP000199107"/>
    </source>
</evidence>
<reference evidence="5" key="1">
    <citation type="submission" date="2016-10" db="EMBL/GenBank/DDBJ databases">
        <authorList>
            <person name="Varghese N."/>
            <person name="Submissions S."/>
        </authorList>
    </citation>
    <scope>NUCLEOTIDE SEQUENCE [LARGE SCALE GENOMIC DNA]</scope>
    <source>
        <strain evidence="5">AAP</strain>
    </source>
</reference>